<dbReference type="InterPro" id="IPR003409">
    <property type="entry name" value="MORN"/>
</dbReference>
<evidence type="ECO:0000313" key="4">
    <source>
        <dbReference type="RefSeq" id="XP_032118063.1"/>
    </source>
</evidence>
<dbReference type="Gene3D" id="2.20.110.10">
    <property type="entry name" value="Histone H3 K4-specific methyltransferase SET7/9 N-terminal domain"/>
    <property type="match status" value="3"/>
</dbReference>
<proteinExistence type="predicted"/>
<accession>A0A6J3GJ69</accession>
<feature type="compositionally biased region" description="Pro residues" evidence="2">
    <location>
        <begin position="403"/>
        <end position="415"/>
    </location>
</feature>
<dbReference type="Proteomes" id="UP000504640">
    <property type="component" value="Unplaced"/>
</dbReference>
<protein>
    <submittedName>
        <fullName evidence="4">MORN repeat-containing protein 1 isoform X1</fullName>
    </submittedName>
</protein>
<dbReference type="PANTHER" id="PTHR23084:SF263">
    <property type="entry name" value="MORN REPEAT-CONTAINING PROTEIN 1"/>
    <property type="match status" value="1"/>
</dbReference>
<reference evidence="4" key="1">
    <citation type="submission" date="2025-08" db="UniProtKB">
        <authorList>
            <consortium name="RefSeq"/>
        </authorList>
    </citation>
    <scope>IDENTIFICATION</scope>
    <source>
        <tissue evidence="4">Blood</tissue>
    </source>
</reference>
<evidence type="ECO:0000313" key="3">
    <source>
        <dbReference type="Proteomes" id="UP000504640"/>
    </source>
</evidence>
<keyword evidence="1" id="KW-0677">Repeat</keyword>
<dbReference type="SUPFAM" id="SSF82185">
    <property type="entry name" value="Histone H3 K4-specific methyltransferase SET7/9 N-terminal domain"/>
    <property type="match status" value="2"/>
</dbReference>
<evidence type="ECO:0000256" key="1">
    <source>
        <dbReference type="ARBA" id="ARBA00022737"/>
    </source>
</evidence>
<dbReference type="Pfam" id="PF02493">
    <property type="entry name" value="MORN"/>
    <property type="match status" value="8"/>
</dbReference>
<sequence length="505" mass="54486">MAAAGEGTRSSRRPRRDPPRRPPRDGYGVYVYPNSFFRYEGEWKGGKKHGHGKLLFKDGSYYEGAFVDGEITGEGRRHWAWSGDTFSGQFVLGEPQGRGVMEYKAGGCYEGEVSHGAREGHGFLVDQDGQVYQGSFHGNKRHGPGQMLFKNGDKYDGDWVRDQRQGHGVLRCADGSTYEGQWHSDVFSGLGSMAHCSGLTYSGLWINGHPAEQATKMVILGPEVMEVVQGCPFSVHIQLLQDQGEIAQGESGRVLQISAAVRYVQLPAYSEVSFFQVDRDSQETLIQTPFGFECIPYPVSSREAGVLGPRATKGAAETSMPLPGGDQELDSDAAHGQEDTLSDQLARGCAPCCPGACQRVQQGRAAFTDVLLGPPPPGYHPFLFLDSLHKKAGSRSRGGPHPRAAPPTAPEPPGGSRPEGRAMEERTSAAAYPGRWAGPTCVISHATLWRGDRPQSRAGEFQTILANTVRPHPHNSWGHLAEAAGGDVGEPGPPRGLNDKGLVAC</sequence>
<feature type="region of interest" description="Disordered" evidence="2">
    <location>
        <begin position="310"/>
        <end position="339"/>
    </location>
</feature>
<feature type="compositionally biased region" description="Basic and acidic residues" evidence="2">
    <location>
        <begin position="418"/>
        <end position="427"/>
    </location>
</feature>
<feature type="region of interest" description="Disordered" evidence="2">
    <location>
        <begin position="1"/>
        <end position="27"/>
    </location>
</feature>
<feature type="region of interest" description="Disordered" evidence="2">
    <location>
        <begin position="391"/>
        <end position="431"/>
    </location>
</feature>
<organism evidence="3 4">
    <name type="scientific">Sapajus apella</name>
    <name type="common">Brown-capped capuchin</name>
    <name type="synonym">Cebus apella</name>
    <dbReference type="NCBI Taxonomy" id="9515"/>
    <lineage>
        <taxon>Eukaryota</taxon>
        <taxon>Metazoa</taxon>
        <taxon>Chordata</taxon>
        <taxon>Craniata</taxon>
        <taxon>Vertebrata</taxon>
        <taxon>Euteleostomi</taxon>
        <taxon>Mammalia</taxon>
        <taxon>Eutheria</taxon>
        <taxon>Euarchontoglires</taxon>
        <taxon>Primates</taxon>
        <taxon>Haplorrhini</taxon>
        <taxon>Platyrrhini</taxon>
        <taxon>Cebidae</taxon>
        <taxon>Cebinae</taxon>
        <taxon>Sapajus</taxon>
    </lineage>
</organism>
<dbReference type="AlphaFoldDB" id="A0A6J3GJ69"/>
<dbReference type="PANTHER" id="PTHR23084">
    <property type="entry name" value="PHOSPHATIDYLINOSITOL-4-PHOSPHATE 5-KINASE RELATED"/>
    <property type="match status" value="1"/>
</dbReference>
<dbReference type="RefSeq" id="XP_032118063.1">
    <property type="nucleotide sequence ID" value="XM_032262172.1"/>
</dbReference>
<dbReference type="CTD" id="79906"/>
<evidence type="ECO:0000256" key="2">
    <source>
        <dbReference type="SAM" id="MobiDB-lite"/>
    </source>
</evidence>
<feature type="compositionally biased region" description="Basic residues" evidence="2">
    <location>
        <begin position="391"/>
        <end position="400"/>
    </location>
</feature>
<gene>
    <name evidence="4" type="primary">MORN1</name>
</gene>
<name>A0A6J3GJ69_SAPAP</name>
<dbReference type="GeneID" id="116539323"/>
<feature type="region of interest" description="Disordered" evidence="2">
    <location>
        <begin position="483"/>
        <end position="505"/>
    </location>
</feature>
<dbReference type="SMART" id="SM00698">
    <property type="entry name" value="MORN"/>
    <property type="match status" value="7"/>
</dbReference>
<keyword evidence="3" id="KW-1185">Reference proteome</keyword>